<dbReference type="Pfam" id="PF12704">
    <property type="entry name" value="MacB_PCD"/>
    <property type="match status" value="1"/>
</dbReference>
<comment type="caution">
    <text evidence="10">The sequence shown here is derived from an EMBL/GenBank/DDBJ whole genome shotgun (WGS) entry which is preliminary data.</text>
</comment>
<evidence type="ECO:0000256" key="1">
    <source>
        <dbReference type="ARBA" id="ARBA00004651"/>
    </source>
</evidence>
<reference evidence="10 11" key="1">
    <citation type="journal article" date="2021" name="Sci. Rep.">
        <title>The distribution of antibiotic resistance genes in chicken gut microbiota commensals.</title>
        <authorList>
            <person name="Juricova H."/>
            <person name="Matiasovicova J."/>
            <person name="Kubasova T."/>
            <person name="Cejkova D."/>
            <person name="Rychlik I."/>
        </authorList>
    </citation>
    <scope>NUCLEOTIDE SEQUENCE [LARGE SCALE GENOMIC DNA]</scope>
    <source>
        <strain evidence="10 11">An564</strain>
    </source>
</reference>
<dbReference type="InterPro" id="IPR003838">
    <property type="entry name" value="ABC3_permease_C"/>
</dbReference>
<evidence type="ECO:0000256" key="7">
    <source>
        <dbReference type="SAM" id="Phobius"/>
    </source>
</evidence>
<keyword evidence="2" id="KW-1003">Cell membrane</keyword>
<evidence type="ECO:0000256" key="2">
    <source>
        <dbReference type="ARBA" id="ARBA00022475"/>
    </source>
</evidence>
<sequence length="449" mass="48558">MNRKDILKMCIQNLKRRRSRTLLTLLGVLIGCCSIVIMVSIGIGMAESQNRMLAEMGDLTIITVTPKQNGKGKIKLNDSALGQIRHMEHVAAVTPKLNLEEYECTIRLYAGANDRYVAEWSTVAGIDTRELDRMGYKLISGQNARQSGDVLTGQYLAYNFADTFRPEGSNTVDRWGGGFGEDGNPVSVPDPYFDAASTPISLEIEMNGKKVRTPLKTTGVLKEDYVKGSETSDGLLMNIDDLKKLLQDLQGSAKADPSYKTVLVKVTDITHVAAVEKEIRSMGYSTSSMESIREPMEKEARQKQMMLGGLGAISLFVAALGITNTMIMSISERTREIGIMKSLGCYVRDIRLLFLSEAGAIGLLGGLVGCVVSMLIAIGINLASFPGPFEPSRLIAAVVGSETLSRVCVVPPWLLLAAVLFSVGIGLGSGYYPANKAVQISALEAIKTS</sequence>
<evidence type="ECO:0000256" key="6">
    <source>
        <dbReference type="ARBA" id="ARBA00038076"/>
    </source>
</evidence>
<dbReference type="EMBL" id="JACSNR010000006">
    <property type="protein sequence ID" value="MBM6923458.1"/>
    <property type="molecule type" value="Genomic_DNA"/>
</dbReference>
<keyword evidence="3 7" id="KW-0812">Transmembrane</keyword>
<keyword evidence="11" id="KW-1185">Reference proteome</keyword>
<feature type="transmembrane region" description="Helical" evidence="7">
    <location>
        <begin position="21"/>
        <end position="46"/>
    </location>
</feature>
<evidence type="ECO:0000313" key="11">
    <source>
        <dbReference type="Proteomes" id="UP000724149"/>
    </source>
</evidence>
<dbReference type="PANTHER" id="PTHR30572">
    <property type="entry name" value="MEMBRANE COMPONENT OF TRANSPORTER-RELATED"/>
    <property type="match status" value="1"/>
</dbReference>
<evidence type="ECO:0000256" key="5">
    <source>
        <dbReference type="ARBA" id="ARBA00023136"/>
    </source>
</evidence>
<dbReference type="PANTHER" id="PTHR30572:SF4">
    <property type="entry name" value="ABC TRANSPORTER PERMEASE YTRF"/>
    <property type="match status" value="1"/>
</dbReference>
<evidence type="ECO:0000259" key="8">
    <source>
        <dbReference type="Pfam" id="PF02687"/>
    </source>
</evidence>
<dbReference type="Proteomes" id="UP000724149">
    <property type="component" value="Unassembled WGS sequence"/>
</dbReference>
<gene>
    <name evidence="10" type="ORF">H9X81_07125</name>
</gene>
<evidence type="ECO:0000256" key="3">
    <source>
        <dbReference type="ARBA" id="ARBA00022692"/>
    </source>
</evidence>
<dbReference type="Pfam" id="PF02687">
    <property type="entry name" value="FtsX"/>
    <property type="match status" value="1"/>
</dbReference>
<keyword evidence="5 7" id="KW-0472">Membrane</keyword>
<feature type="transmembrane region" description="Helical" evidence="7">
    <location>
        <begin position="305"/>
        <end position="331"/>
    </location>
</feature>
<name>A0ABS2GPP9_9FIRM</name>
<comment type="similarity">
    <text evidence="6">Belongs to the ABC-4 integral membrane protein family.</text>
</comment>
<feature type="domain" description="MacB-like periplasmic core" evidence="9">
    <location>
        <begin position="21"/>
        <end position="157"/>
    </location>
</feature>
<dbReference type="InterPro" id="IPR025857">
    <property type="entry name" value="MacB_PCD"/>
</dbReference>
<dbReference type="PROSITE" id="PS51257">
    <property type="entry name" value="PROKAR_LIPOPROTEIN"/>
    <property type="match status" value="1"/>
</dbReference>
<feature type="transmembrane region" description="Helical" evidence="7">
    <location>
        <begin position="413"/>
        <end position="432"/>
    </location>
</feature>
<evidence type="ECO:0000256" key="4">
    <source>
        <dbReference type="ARBA" id="ARBA00022989"/>
    </source>
</evidence>
<proteinExistence type="inferred from homology"/>
<comment type="subcellular location">
    <subcellularLocation>
        <location evidence="1">Cell membrane</location>
        <topology evidence="1">Multi-pass membrane protein</topology>
    </subcellularLocation>
</comment>
<evidence type="ECO:0000259" key="9">
    <source>
        <dbReference type="Pfam" id="PF12704"/>
    </source>
</evidence>
<feature type="domain" description="ABC3 transporter permease C-terminal" evidence="8">
    <location>
        <begin position="310"/>
        <end position="441"/>
    </location>
</feature>
<evidence type="ECO:0000313" key="10">
    <source>
        <dbReference type="EMBL" id="MBM6923458.1"/>
    </source>
</evidence>
<accession>A0ABS2GPP9</accession>
<keyword evidence="4 7" id="KW-1133">Transmembrane helix</keyword>
<dbReference type="RefSeq" id="WP_204720887.1">
    <property type="nucleotide sequence ID" value="NZ_JACSNR010000006.1"/>
</dbReference>
<feature type="transmembrane region" description="Helical" evidence="7">
    <location>
        <begin position="352"/>
        <end position="380"/>
    </location>
</feature>
<organism evidence="10 11">
    <name type="scientific">Hydrogenoanaerobacterium saccharovorans</name>
    <dbReference type="NCBI Taxonomy" id="474960"/>
    <lineage>
        <taxon>Bacteria</taxon>
        <taxon>Bacillati</taxon>
        <taxon>Bacillota</taxon>
        <taxon>Clostridia</taxon>
        <taxon>Eubacteriales</taxon>
        <taxon>Oscillospiraceae</taxon>
        <taxon>Hydrogenoanaerobacterium</taxon>
    </lineage>
</organism>
<dbReference type="InterPro" id="IPR050250">
    <property type="entry name" value="Macrolide_Exporter_MacB"/>
</dbReference>
<protein>
    <submittedName>
        <fullName evidence="10">ABC transporter permease</fullName>
    </submittedName>
</protein>